<comment type="caution">
    <text evidence="3">The sequence shown here is derived from an EMBL/GenBank/DDBJ whole genome shotgun (WGS) entry which is preliminary data.</text>
</comment>
<organism evidence="3 4">
    <name type="scientific">Pseudonocardia humida</name>
    <dbReference type="NCBI Taxonomy" id="2800819"/>
    <lineage>
        <taxon>Bacteria</taxon>
        <taxon>Bacillati</taxon>
        <taxon>Actinomycetota</taxon>
        <taxon>Actinomycetes</taxon>
        <taxon>Pseudonocardiales</taxon>
        <taxon>Pseudonocardiaceae</taxon>
        <taxon>Pseudonocardia</taxon>
    </lineage>
</organism>
<feature type="domain" description="YCII-related" evidence="2">
    <location>
        <begin position="1"/>
        <end position="113"/>
    </location>
</feature>
<dbReference type="PANTHER" id="PTHR35174">
    <property type="entry name" value="BLL7171 PROTEIN-RELATED"/>
    <property type="match status" value="1"/>
</dbReference>
<evidence type="ECO:0000256" key="1">
    <source>
        <dbReference type="ARBA" id="ARBA00007689"/>
    </source>
</evidence>
<evidence type="ECO:0000313" key="3">
    <source>
        <dbReference type="EMBL" id="MCO1656873.1"/>
    </source>
</evidence>
<dbReference type="Proteomes" id="UP001165283">
    <property type="component" value="Unassembled WGS sequence"/>
</dbReference>
<evidence type="ECO:0000259" key="2">
    <source>
        <dbReference type="Pfam" id="PF03795"/>
    </source>
</evidence>
<proteinExistence type="inferred from homology"/>
<dbReference type="Pfam" id="PF03795">
    <property type="entry name" value="YCII"/>
    <property type="match status" value="1"/>
</dbReference>
<name>A0ABT1A1K9_9PSEU</name>
<dbReference type="InterPro" id="IPR011008">
    <property type="entry name" value="Dimeric_a/b-barrel"/>
</dbReference>
<evidence type="ECO:0000313" key="4">
    <source>
        <dbReference type="Proteomes" id="UP001165283"/>
    </source>
</evidence>
<accession>A0ABT1A1K9</accession>
<keyword evidence="4" id="KW-1185">Reference proteome</keyword>
<comment type="similarity">
    <text evidence="1">Belongs to the YciI family.</text>
</comment>
<reference evidence="3" key="1">
    <citation type="submission" date="2021-04" db="EMBL/GenBank/DDBJ databases">
        <title>Pseudonocardia sp. nov., isolated from sandy soil of mangrove forest.</title>
        <authorList>
            <person name="Zan Z."/>
            <person name="Huang R."/>
            <person name="Liu W."/>
        </authorList>
    </citation>
    <scope>NUCLEOTIDE SEQUENCE</scope>
    <source>
        <strain evidence="3">S2-4</strain>
    </source>
</reference>
<gene>
    <name evidence="3" type="ORF">KDL28_17580</name>
</gene>
<dbReference type="InterPro" id="IPR005545">
    <property type="entry name" value="YCII"/>
</dbReference>
<dbReference type="SUPFAM" id="SSF54909">
    <property type="entry name" value="Dimeric alpha+beta barrel"/>
    <property type="match status" value="1"/>
</dbReference>
<dbReference type="PANTHER" id="PTHR35174:SF3">
    <property type="entry name" value="BLL7171 PROTEIN"/>
    <property type="match status" value="1"/>
</dbReference>
<sequence>MKFMLLIYNNPAAIEAMPESERAQIFADVDAIMAELTESGELVGGEALAPGEQARTVRVREGVPAVTDGPFAEAKEELAGYLTVDCESVERAVEIAARWPDAKRWAMEVRPVMTPDAGAEM</sequence>
<dbReference type="Gene3D" id="3.30.70.1060">
    <property type="entry name" value="Dimeric alpha+beta barrel"/>
    <property type="match status" value="1"/>
</dbReference>
<dbReference type="EMBL" id="JAGSOV010000037">
    <property type="protein sequence ID" value="MCO1656873.1"/>
    <property type="molecule type" value="Genomic_DNA"/>
</dbReference>
<protein>
    <submittedName>
        <fullName evidence="3">YciI family protein</fullName>
    </submittedName>
</protein>